<comment type="caution">
    <text evidence="2">The sequence shown here is derived from an EMBL/GenBank/DDBJ whole genome shotgun (WGS) entry which is preliminary data.</text>
</comment>
<reference evidence="2" key="1">
    <citation type="submission" date="2013-04" db="EMBL/GenBank/DDBJ databases">
        <title>The genome sequencing project of 58 acetic acid bacteria.</title>
        <authorList>
            <person name="Okamoto-Kainuma A."/>
            <person name="Ishikawa M."/>
            <person name="Umino S."/>
            <person name="Koizumi Y."/>
            <person name="Shiwa Y."/>
            <person name="Yoshikawa H."/>
            <person name="Matsutani M."/>
            <person name="Matsushita K."/>
        </authorList>
    </citation>
    <scope>NUCLEOTIDE SEQUENCE</scope>
    <source>
        <strain evidence="2">NRIC 0535</strain>
    </source>
</reference>
<dbReference type="EMBL" id="BAPV01000012">
    <property type="protein sequence ID" value="GBQ88898.1"/>
    <property type="molecule type" value="Genomic_DNA"/>
</dbReference>
<keyword evidence="3" id="KW-1185">Reference proteome</keyword>
<sequence>MADATTLGVFWISTVDDNLTTPGASGASWLNFFAPVASGRLLARNFFTANTTYAPGANAKQLFIRMIGGGGSGAGAPANASGSNNCNCGGAGACGAYAEFHIDLTVITGPFSLTIGQGGVGSQGIGTAGGATMFGTLVTCQGGAPGQSSGSVTSGQGNYGSQSQGGTVTFNAQSGLTPYLLLTGANGMSGFVSAVTSGAGTPLPPVGPSSQMGTGGANGATYDQNLVCSSASGYGAGGGAGASNGPGAVTAGNGANGAIEVVEYT</sequence>
<organism evidence="2 3">
    <name type="scientific">Asaia krungthepensis NRIC 0535</name>
    <dbReference type="NCBI Taxonomy" id="1307925"/>
    <lineage>
        <taxon>Bacteria</taxon>
        <taxon>Pseudomonadati</taxon>
        <taxon>Pseudomonadota</taxon>
        <taxon>Alphaproteobacteria</taxon>
        <taxon>Acetobacterales</taxon>
        <taxon>Acetobacteraceae</taxon>
        <taxon>Asaia</taxon>
    </lineage>
</organism>
<protein>
    <recommendedName>
        <fullName evidence="1">Glycine-rich domain-containing protein</fullName>
    </recommendedName>
</protein>
<evidence type="ECO:0000313" key="2">
    <source>
        <dbReference type="EMBL" id="GBQ88898.1"/>
    </source>
</evidence>
<accession>A0ABQ0Q2Z4</accession>
<gene>
    <name evidence="2" type="ORF">AA0535_1655</name>
</gene>
<dbReference type="Proteomes" id="UP001062776">
    <property type="component" value="Unassembled WGS sequence"/>
</dbReference>
<name>A0ABQ0Q2Z4_9PROT</name>
<evidence type="ECO:0000313" key="3">
    <source>
        <dbReference type="Proteomes" id="UP001062776"/>
    </source>
</evidence>
<dbReference type="RefSeq" id="WP_264815510.1">
    <property type="nucleotide sequence ID" value="NZ_BAPV01000012.1"/>
</dbReference>
<dbReference type="InterPro" id="IPR049304">
    <property type="entry name" value="Gly_rich_dom"/>
</dbReference>
<feature type="domain" description="Glycine-rich" evidence="1">
    <location>
        <begin position="50"/>
        <end position="259"/>
    </location>
</feature>
<proteinExistence type="predicted"/>
<evidence type="ECO:0000259" key="1">
    <source>
        <dbReference type="Pfam" id="PF21722"/>
    </source>
</evidence>
<dbReference type="Pfam" id="PF21722">
    <property type="entry name" value="Gly_rich_2"/>
    <property type="match status" value="1"/>
</dbReference>